<gene>
    <name evidence="1" type="ORF">DWW14_20940</name>
</gene>
<accession>A0A412X6F4</accession>
<sequence>MNLTDAIKLAGYQEVPFYNQEVIKGLNDIVECEKRKSSYNDLPFAACLSGYLYGVTQGVRKERQRRKNAR</sequence>
<dbReference type="AlphaFoldDB" id="A0A412X6F4"/>
<evidence type="ECO:0000313" key="2">
    <source>
        <dbReference type="Proteomes" id="UP000285343"/>
    </source>
</evidence>
<organism evidence="1 2">
    <name type="scientific">Bacteroides uniformis</name>
    <dbReference type="NCBI Taxonomy" id="820"/>
    <lineage>
        <taxon>Bacteria</taxon>
        <taxon>Pseudomonadati</taxon>
        <taxon>Bacteroidota</taxon>
        <taxon>Bacteroidia</taxon>
        <taxon>Bacteroidales</taxon>
        <taxon>Bacteroidaceae</taxon>
        <taxon>Bacteroides</taxon>
    </lineage>
</organism>
<dbReference type="Proteomes" id="UP000285343">
    <property type="component" value="Unassembled WGS sequence"/>
</dbReference>
<dbReference type="RefSeq" id="WP_117947951.1">
    <property type="nucleotide sequence ID" value="NZ_QRZC01000040.1"/>
</dbReference>
<reference evidence="1 2" key="1">
    <citation type="submission" date="2018-08" db="EMBL/GenBank/DDBJ databases">
        <title>A genome reference for cultivated species of the human gut microbiota.</title>
        <authorList>
            <person name="Zou Y."/>
            <person name="Xue W."/>
            <person name="Luo G."/>
        </authorList>
    </citation>
    <scope>NUCLEOTIDE SEQUENCE [LARGE SCALE GENOMIC DNA]</scope>
    <source>
        <strain evidence="1 2">AF14-42</strain>
    </source>
</reference>
<protein>
    <submittedName>
        <fullName evidence="1">Uncharacterized protein</fullName>
    </submittedName>
</protein>
<proteinExistence type="predicted"/>
<name>A0A412X6F4_BACUN</name>
<dbReference type="EMBL" id="QRZC01000040">
    <property type="protein sequence ID" value="RGV36500.1"/>
    <property type="molecule type" value="Genomic_DNA"/>
</dbReference>
<comment type="caution">
    <text evidence="1">The sequence shown here is derived from an EMBL/GenBank/DDBJ whole genome shotgun (WGS) entry which is preliminary data.</text>
</comment>
<evidence type="ECO:0000313" key="1">
    <source>
        <dbReference type="EMBL" id="RGV36500.1"/>
    </source>
</evidence>